<dbReference type="InterPro" id="IPR029018">
    <property type="entry name" value="Hex-like_dom2"/>
</dbReference>
<dbReference type="Proteomes" id="UP000248882">
    <property type="component" value="Unassembled WGS sequence"/>
</dbReference>
<evidence type="ECO:0000313" key="4">
    <source>
        <dbReference type="EMBL" id="PZX55634.1"/>
    </source>
</evidence>
<keyword evidence="1 4" id="KW-0378">Hydrolase</keyword>
<dbReference type="InterPro" id="IPR041437">
    <property type="entry name" value="GH115_C"/>
</dbReference>
<feature type="domain" description="Alpha glucuronidase N-terminal" evidence="2">
    <location>
        <begin position="30"/>
        <end position="133"/>
    </location>
</feature>
<comment type="caution">
    <text evidence="4">The sequence shown here is derived from an EMBL/GenBank/DDBJ whole genome shotgun (WGS) entry which is preliminary data.</text>
</comment>
<name>A0A2W7R573_9BACT</name>
<dbReference type="InterPro" id="IPR005154">
    <property type="entry name" value="Glyco_hydro_67_aGlcAse_N"/>
</dbReference>
<dbReference type="EMBL" id="QKZT01000003">
    <property type="protein sequence ID" value="PZX55634.1"/>
    <property type="molecule type" value="Genomic_DNA"/>
</dbReference>
<dbReference type="RefSeq" id="WP_111316946.1">
    <property type="nucleotide sequence ID" value="NZ_QKZT01000003.1"/>
</dbReference>
<accession>A0A2W7R573</accession>
<dbReference type="SUPFAM" id="SSF55545">
    <property type="entry name" value="beta-N-acetylhexosaminidase-like domain"/>
    <property type="match status" value="1"/>
</dbReference>
<dbReference type="Gene3D" id="3.30.379.10">
    <property type="entry name" value="Chitobiase/beta-hexosaminidase domain 2-like"/>
    <property type="match status" value="1"/>
</dbReference>
<evidence type="ECO:0000256" key="1">
    <source>
        <dbReference type="ARBA" id="ARBA00022801"/>
    </source>
</evidence>
<dbReference type="PANTHER" id="PTHR37842">
    <property type="match status" value="1"/>
</dbReference>
<dbReference type="Gene3D" id="2.60.120.1620">
    <property type="match status" value="1"/>
</dbReference>
<dbReference type="Pfam" id="PF03648">
    <property type="entry name" value="Glyco_hydro_67N"/>
    <property type="match status" value="1"/>
</dbReference>
<dbReference type="PANTHER" id="PTHR37842:SF2">
    <property type="entry name" value="GYLCOSYL HYDROLASE 115 C-TERMINAL DOMAIN-CONTAINING PROTEIN"/>
    <property type="match status" value="1"/>
</dbReference>
<dbReference type="Pfam" id="PF15979">
    <property type="entry name" value="Glyco_hydro_115"/>
    <property type="match status" value="1"/>
</dbReference>
<feature type="domain" description="Gylcosyl hydrolase 115 C-terminal" evidence="3">
    <location>
        <begin position="666"/>
        <end position="810"/>
    </location>
</feature>
<evidence type="ECO:0000259" key="2">
    <source>
        <dbReference type="Pfam" id="PF03648"/>
    </source>
</evidence>
<dbReference type="Gene3D" id="1.20.58.2150">
    <property type="match status" value="1"/>
</dbReference>
<reference evidence="4 5" key="1">
    <citation type="submission" date="2018-06" db="EMBL/GenBank/DDBJ databases">
        <title>Genomic Encyclopedia of Archaeal and Bacterial Type Strains, Phase II (KMG-II): from individual species to whole genera.</title>
        <authorList>
            <person name="Goeker M."/>
        </authorList>
    </citation>
    <scope>NUCLEOTIDE SEQUENCE [LARGE SCALE GENOMIC DNA]</scope>
    <source>
        <strain evidence="4 5">DSM 19830</strain>
    </source>
</reference>
<dbReference type="OrthoDB" id="8727830at2"/>
<proteinExistence type="predicted"/>
<dbReference type="PROSITE" id="PS51257">
    <property type="entry name" value="PROKAR_LIPOPROTEIN"/>
    <property type="match status" value="1"/>
</dbReference>
<organism evidence="4 5">
    <name type="scientific">Algoriphagus chordae</name>
    <dbReference type="NCBI Taxonomy" id="237019"/>
    <lineage>
        <taxon>Bacteria</taxon>
        <taxon>Pseudomonadati</taxon>
        <taxon>Bacteroidota</taxon>
        <taxon>Cytophagia</taxon>
        <taxon>Cytophagales</taxon>
        <taxon>Cyclobacteriaceae</taxon>
        <taxon>Algoriphagus</taxon>
    </lineage>
</organism>
<dbReference type="InterPro" id="IPR031924">
    <property type="entry name" value="GH115"/>
</dbReference>
<sequence length="819" mass="94611">MKKYVLHLLVIFSFSCNSDTSENFVIDKDSSYRSIYISHNSDELVKWAANDLAEDLEFILGTEITISYTDKFNPDDKGIYIGKFDDPLIETLPENLNSTLSGEWEKFLINKHEENLFIVGSDIRGTVYGIFELAEQIGISPWKWWADVHPEKSEEIEVKLPVDGIEAGPSVQYRGIFLNDEDWGLQPWAAKTFEPETGDIGPKTYEKIFQLLLRLKANTIWPAMHPSTKAFFSIPGNREMAEKYHISIGTSHAEPMLRNNVDEWDEEAYGDFNYFTNSENVKQYWQERITEAKNGNNIISMGMRGIHDSGMQGNATQKERVELLEQIFQDQRSILSNTIDKPIEEIPQAFTIYKEVLDLYNDGLQVPEDITLVWTDDNYGYIRRLSDEQEQARKGGSGVYYHLSYWGRPHDHLWLSTTQPGLIWYEMTRAYQNGAKKLWIANVGDIKPAEYDIEFFLDLAWDINSISETTIDSHLEAWSRREFGEEQGEEIAKVFAEYYRLAFLRKPEYMGWSQTEPITPTRITEFNSNEANHRLEAYAKLVEKVNAIKPSLSKERLDAYFQLVEYPIKGAALMNEKFLLAQESYLSTSPEQKMKLTKQSQQAYKDIVALTEEYNLKISNGKWNEMMSMHPRDLPVFSMPSYHQTDEKPVEKHADGNSTLSTPIFIQGNEYAEAQGTANYQWKAVEGLGYSNAAVTLFPFANQLFESENPFLEYQFDLQNPGKYVLELRFLPTHSNNFDQKIWISIDDQEPHEFSLNTQGRSEEWKENVLRNFVKVTHPILIDKSGKHSLKISVNQTGIVLDQLAVSSENQEQFYEIVK</sequence>
<protein>
    <submittedName>
        <fullName evidence="4">Glycosyl hydrolase family 67</fullName>
    </submittedName>
</protein>
<dbReference type="AlphaFoldDB" id="A0A2W7R573"/>
<gene>
    <name evidence="4" type="ORF">LV85_00859</name>
</gene>
<evidence type="ECO:0000259" key="3">
    <source>
        <dbReference type="Pfam" id="PF17829"/>
    </source>
</evidence>
<dbReference type="GO" id="GO:0045493">
    <property type="term" value="P:xylan catabolic process"/>
    <property type="evidence" value="ECO:0007669"/>
    <property type="project" value="InterPro"/>
</dbReference>
<dbReference type="Pfam" id="PF17829">
    <property type="entry name" value="GH115_C"/>
    <property type="match status" value="1"/>
</dbReference>
<evidence type="ECO:0000313" key="5">
    <source>
        <dbReference type="Proteomes" id="UP000248882"/>
    </source>
</evidence>
<dbReference type="GO" id="GO:0046559">
    <property type="term" value="F:alpha-glucuronidase activity"/>
    <property type="evidence" value="ECO:0007669"/>
    <property type="project" value="InterPro"/>
</dbReference>
<dbReference type="InterPro" id="IPR042301">
    <property type="entry name" value="GH115_sf"/>
</dbReference>
<keyword evidence="5" id="KW-1185">Reference proteome</keyword>
<dbReference type="Gene3D" id="3.20.20.520">
    <property type="entry name" value="Glycosyl hydrolase family 115"/>
    <property type="match status" value="1"/>
</dbReference>